<dbReference type="EMBL" id="BARS01020757">
    <property type="protein sequence ID" value="GAG11057.1"/>
    <property type="molecule type" value="Genomic_DNA"/>
</dbReference>
<proteinExistence type="predicted"/>
<protein>
    <submittedName>
        <fullName evidence="1">Uncharacterized protein</fullName>
    </submittedName>
</protein>
<organism evidence="1">
    <name type="scientific">marine sediment metagenome</name>
    <dbReference type="NCBI Taxonomy" id="412755"/>
    <lineage>
        <taxon>unclassified sequences</taxon>
        <taxon>metagenomes</taxon>
        <taxon>ecological metagenomes</taxon>
    </lineage>
</organism>
<feature type="non-terminal residue" evidence="1">
    <location>
        <position position="1"/>
    </location>
</feature>
<reference evidence="1" key="1">
    <citation type="journal article" date="2014" name="Front. Microbiol.">
        <title>High frequency of phylogenetically diverse reductive dehalogenase-homologous genes in deep subseafloor sedimentary metagenomes.</title>
        <authorList>
            <person name="Kawai M."/>
            <person name="Futagami T."/>
            <person name="Toyoda A."/>
            <person name="Takaki Y."/>
            <person name="Nishi S."/>
            <person name="Hori S."/>
            <person name="Arai W."/>
            <person name="Tsubouchi T."/>
            <person name="Morono Y."/>
            <person name="Uchiyama I."/>
            <person name="Ito T."/>
            <person name="Fujiyama A."/>
            <person name="Inagaki F."/>
            <person name="Takami H."/>
        </authorList>
    </citation>
    <scope>NUCLEOTIDE SEQUENCE</scope>
    <source>
        <strain evidence="1">Expedition CK06-06</strain>
    </source>
</reference>
<evidence type="ECO:0000313" key="1">
    <source>
        <dbReference type="EMBL" id="GAG11057.1"/>
    </source>
</evidence>
<name>X0VIP7_9ZZZZ</name>
<accession>X0VIP7</accession>
<dbReference type="AlphaFoldDB" id="X0VIP7"/>
<gene>
    <name evidence="1" type="ORF">S01H1_33433</name>
</gene>
<comment type="caution">
    <text evidence="1">The sequence shown here is derived from an EMBL/GenBank/DDBJ whole genome shotgun (WGS) entry which is preliminary data.</text>
</comment>
<sequence length="58" mass="6505">GQTIEPTLKLPENTDVTLAHSMNLRRRSEESMRIDAASTQPVFGRLCHQLMDIAGRVI</sequence>